<name>A0AAN7R6Z2_TRANT</name>
<dbReference type="GO" id="GO:0004860">
    <property type="term" value="F:protein kinase inhibitor activity"/>
    <property type="evidence" value="ECO:0007669"/>
    <property type="project" value="UniProtKB-KW"/>
</dbReference>
<sequence length="114" mass="13140">MSEDQKLHRRHGHLSPKLHEEEQSRDSTGENCESRTPGEDYSECRTPLSEDHKIPTVRSCPPTPQKQALPATSRKRKLGFFETSGLEEVESFFMYNFLQLSSKKKADKRRCTSV</sequence>
<dbReference type="InterPro" id="IPR040389">
    <property type="entry name" value="SMR"/>
</dbReference>
<dbReference type="PANTHER" id="PTHR33142:SF89">
    <property type="entry name" value="CYCLIN-DEPENDENT PROTEIN KINASE INHIBITOR SMR2"/>
    <property type="match status" value="1"/>
</dbReference>
<dbReference type="Proteomes" id="UP001346149">
    <property type="component" value="Unassembled WGS sequence"/>
</dbReference>
<gene>
    <name evidence="4" type="ORF">SAY86_016965</name>
</gene>
<dbReference type="AlphaFoldDB" id="A0AAN7R6Z2"/>
<evidence type="ECO:0000313" key="4">
    <source>
        <dbReference type="EMBL" id="KAK4789661.1"/>
    </source>
</evidence>
<accession>A0AAN7R6Z2</accession>
<evidence type="ECO:0000256" key="3">
    <source>
        <dbReference type="SAM" id="MobiDB-lite"/>
    </source>
</evidence>
<dbReference type="EMBL" id="JAXQNO010000010">
    <property type="protein sequence ID" value="KAK4789661.1"/>
    <property type="molecule type" value="Genomic_DNA"/>
</dbReference>
<evidence type="ECO:0000256" key="1">
    <source>
        <dbReference type="ARBA" id="ARBA00023013"/>
    </source>
</evidence>
<evidence type="ECO:0000256" key="2">
    <source>
        <dbReference type="ARBA" id="ARBA00023306"/>
    </source>
</evidence>
<dbReference type="PANTHER" id="PTHR33142">
    <property type="entry name" value="CYCLIN-DEPENDENT PROTEIN KINASE INHIBITOR SMR13"/>
    <property type="match status" value="1"/>
</dbReference>
<proteinExistence type="predicted"/>
<comment type="caution">
    <text evidence="4">The sequence shown here is derived from an EMBL/GenBank/DDBJ whole genome shotgun (WGS) entry which is preliminary data.</text>
</comment>
<keyword evidence="2" id="KW-0131">Cell cycle</keyword>
<reference evidence="4 5" key="1">
    <citation type="journal article" date="2023" name="Hortic Res">
        <title>Pangenome of water caltrop reveals structural variations and asymmetric subgenome divergence after allopolyploidization.</title>
        <authorList>
            <person name="Zhang X."/>
            <person name="Chen Y."/>
            <person name="Wang L."/>
            <person name="Yuan Y."/>
            <person name="Fang M."/>
            <person name="Shi L."/>
            <person name="Lu R."/>
            <person name="Comes H.P."/>
            <person name="Ma Y."/>
            <person name="Chen Y."/>
            <person name="Huang G."/>
            <person name="Zhou Y."/>
            <person name="Zheng Z."/>
            <person name="Qiu Y."/>
        </authorList>
    </citation>
    <scope>NUCLEOTIDE SEQUENCE [LARGE SCALE GENOMIC DNA]</scope>
    <source>
        <strain evidence="4">F231</strain>
    </source>
</reference>
<evidence type="ECO:0000313" key="5">
    <source>
        <dbReference type="Proteomes" id="UP001346149"/>
    </source>
</evidence>
<feature type="compositionally biased region" description="Basic and acidic residues" evidence="3">
    <location>
        <begin position="17"/>
        <end position="38"/>
    </location>
</feature>
<keyword evidence="1" id="KW-0649">Protein kinase inhibitor</keyword>
<protein>
    <submittedName>
        <fullName evidence="4">Uncharacterized protein</fullName>
    </submittedName>
</protein>
<feature type="compositionally biased region" description="Basic residues" evidence="3">
    <location>
        <begin position="7"/>
        <end position="16"/>
    </location>
</feature>
<feature type="region of interest" description="Disordered" evidence="3">
    <location>
        <begin position="1"/>
        <end position="72"/>
    </location>
</feature>
<keyword evidence="5" id="KW-1185">Reference proteome</keyword>
<dbReference type="GO" id="GO:0032875">
    <property type="term" value="P:regulation of DNA endoreduplication"/>
    <property type="evidence" value="ECO:0007669"/>
    <property type="project" value="InterPro"/>
</dbReference>
<organism evidence="4 5">
    <name type="scientific">Trapa natans</name>
    <name type="common">Water chestnut</name>
    <dbReference type="NCBI Taxonomy" id="22666"/>
    <lineage>
        <taxon>Eukaryota</taxon>
        <taxon>Viridiplantae</taxon>
        <taxon>Streptophyta</taxon>
        <taxon>Embryophyta</taxon>
        <taxon>Tracheophyta</taxon>
        <taxon>Spermatophyta</taxon>
        <taxon>Magnoliopsida</taxon>
        <taxon>eudicotyledons</taxon>
        <taxon>Gunneridae</taxon>
        <taxon>Pentapetalae</taxon>
        <taxon>rosids</taxon>
        <taxon>malvids</taxon>
        <taxon>Myrtales</taxon>
        <taxon>Lythraceae</taxon>
        <taxon>Trapa</taxon>
    </lineage>
</organism>